<accession>A0AA86JPI2</accession>
<evidence type="ECO:0000313" key="1">
    <source>
        <dbReference type="EMBL" id="CAG9704302.1"/>
    </source>
</evidence>
<sequence length="102" mass="11790">MCGLTNKDLCYILDGIKKHTEIDKAIIFGIRALGNYKKGSDIDLTISGVEITKDILNDLYDYLNEVCPLPYFFDLLHYESITNNNLKRHIDEYGKLIYKINI</sequence>
<dbReference type="Gene3D" id="3.30.460.10">
    <property type="entry name" value="Beta Polymerase, domain 2"/>
    <property type="match status" value="1"/>
</dbReference>
<dbReference type="SUPFAM" id="SSF81301">
    <property type="entry name" value="Nucleotidyltransferase"/>
    <property type="match status" value="1"/>
</dbReference>
<reference evidence="1" key="1">
    <citation type="submission" date="2021-10" db="EMBL/GenBank/DDBJ databases">
        <authorList>
            <person name="Mesa V."/>
        </authorList>
    </citation>
    <scope>NUCLEOTIDE SEQUENCE</scope>
    <source>
        <strain evidence="1">CC3_PB</strain>
    </source>
</reference>
<dbReference type="InterPro" id="IPR041633">
    <property type="entry name" value="Polbeta"/>
</dbReference>
<dbReference type="InterPro" id="IPR043519">
    <property type="entry name" value="NT_sf"/>
</dbReference>
<protein>
    <submittedName>
        <fullName evidence="1">Nucleotidyltransferase domain-containing protein</fullName>
    </submittedName>
</protein>
<dbReference type="Proteomes" id="UP000789738">
    <property type="component" value="Unassembled WGS sequence"/>
</dbReference>
<dbReference type="AlphaFoldDB" id="A0AA86JPI2"/>
<name>A0AA86JPI2_9CLOT</name>
<organism evidence="1 2">
    <name type="scientific">Clostridium neonatale</name>
    <dbReference type="NCBI Taxonomy" id="137838"/>
    <lineage>
        <taxon>Bacteria</taxon>
        <taxon>Bacillati</taxon>
        <taxon>Bacillota</taxon>
        <taxon>Clostridia</taxon>
        <taxon>Eubacteriales</taxon>
        <taxon>Clostridiaceae</taxon>
        <taxon>Clostridium</taxon>
    </lineage>
</organism>
<dbReference type="RefSeq" id="WP_210888146.1">
    <property type="nucleotide sequence ID" value="NZ_CAKJVE010000004.1"/>
</dbReference>
<comment type="caution">
    <text evidence="1">The sequence shown here is derived from an EMBL/GenBank/DDBJ whole genome shotgun (WGS) entry which is preliminary data.</text>
</comment>
<dbReference type="Pfam" id="PF18765">
    <property type="entry name" value="Polbeta"/>
    <property type="match status" value="1"/>
</dbReference>
<evidence type="ECO:0000313" key="2">
    <source>
        <dbReference type="Proteomes" id="UP000789738"/>
    </source>
</evidence>
<gene>
    <name evidence="1" type="ORF">CNEO_41160</name>
</gene>
<proteinExistence type="predicted"/>
<dbReference type="EMBL" id="CAKJVE010000004">
    <property type="protein sequence ID" value="CAG9704302.1"/>
    <property type="molecule type" value="Genomic_DNA"/>
</dbReference>
<dbReference type="CDD" id="cd05403">
    <property type="entry name" value="NT_KNTase_like"/>
    <property type="match status" value="1"/>
</dbReference>